<comment type="caution">
    <text evidence="5">The sequence shown here is derived from an EMBL/GenBank/DDBJ whole genome shotgun (WGS) entry which is preliminary data.</text>
</comment>
<dbReference type="Gene3D" id="3.30.450.20">
    <property type="entry name" value="PAS domain"/>
    <property type="match status" value="1"/>
</dbReference>
<dbReference type="PRINTS" id="PR00038">
    <property type="entry name" value="HTHLUXR"/>
</dbReference>
<dbReference type="SUPFAM" id="SSF46894">
    <property type="entry name" value="C-terminal effector domain of the bipartite response regulators"/>
    <property type="match status" value="1"/>
</dbReference>
<dbReference type="PANTHER" id="PTHR44688">
    <property type="entry name" value="DNA-BINDING TRANSCRIPTIONAL ACTIVATOR DEVR_DOSR"/>
    <property type="match status" value="1"/>
</dbReference>
<dbReference type="InterPro" id="IPR035965">
    <property type="entry name" value="PAS-like_dom_sf"/>
</dbReference>
<evidence type="ECO:0000313" key="5">
    <source>
        <dbReference type="EMBL" id="GLB48185.1"/>
    </source>
</evidence>
<keyword evidence="1" id="KW-0805">Transcription regulation</keyword>
<reference evidence="5" key="1">
    <citation type="submission" date="2022-07" db="EMBL/GenBank/DDBJ databases">
        <title>Taxonomy of Novel Oxalotrophic and Methylotrophic Bacteria.</title>
        <authorList>
            <person name="Sahin N."/>
            <person name="Tani A."/>
        </authorList>
    </citation>
    <scope>NUCLEOTIDE SEQUENCE</scope>
    <source>
        <strain evidence="5">Y10</strain>
    </source>
</reference>
<dbReference type="PANTHER" id="PTHR44688:SF16">
    <property type="entry name" value="DNA-BINDING TRANSCRIPTIONAL ACTIVATOR DEVR_DOSR"/>
    <property type="match status" value="1"/>
</dbReference>
<dbReference type="InterPro" id="IPR016032">
    <property type="entry name" value="Sig_transdc_resp-reg_C-effctor"/>
</dbReference>
<gene>
    <name evidence="5" type="ORF">Y10_05530</name>
</gene>
<keyword evidence="2" id="KW-0238">DNA-binding</keyword>
<evidence type="ECO:0000313" key="6">
    <source>
        <dbReference type="Proteomes" id="UP001143543"/>
    </source>
</evidence>
<feature type="domain" description="HTH luxR-type" evidence="4">
    <location>
        <begin position="192"/>
        <end position="257"/>
    </location>
</feature>
<evidence type="ECO:0000259" key="4">
    <source>
        <dbReference type="PROSITE" id="PS50043"/>
    </source>
</evidence>
<dbReference type="PROSITE" id="PS50043">
    <property type="entry name" value="HTH_LUXR_2"/>
    <property type="match status" value="1"/>
</dbReference>
<dbReference type="InterPro" id="IPR013655">
    <property type="entry name" value="PAS_fold_3"/>
</dbReference>
<accession>A0ABQ5MGN7</accession>
<dbReference type="RefSeq" id="WP_281763838.1">
    <property type="nucleotide sequence ID" value="NZ_BRVO01000001.1"/>
</dbReference>
<dbReference type="SUPFAM" id="SSF55785">
    <property type="entry name" value="PYP-like sensor domain (PAS domain)"/>
    <property type="match status" value="1"/>
</dbReference>
<evidence type="ECO:0000256" key="2">
    <source>
        <dbReference type="ARBA" id="ARBA00023125"/>
    </source>
</evidence>
<organism evidence="5 6">
    <name type="scientific">Neptunitalea lumnitzerae</name>
    <dbReference type="NCBI Taxonomy" id="2965509"/>
    <lineage>
        <taxon>Bacteria</taxon>
        <taxon>Pseudomonadati</taxon>
        <taxon>Bacteroidota</taxon>
        <taxon>Flavobacteriia</taxon>
        <taxon>Flavobacteriales</taxon>
        <taxon>Flavobacteriaceae</taxon>
        <taxon>Neptunitalea</taxon>
    </lineage>
</organism>
<evidence type="ECO:0000256" key="3">
    <source>
        <dbReference type="ARBA" id="ARBA00023163"/>
    </source>
</evidence>
<dbReference type="EMBL" id="BRVO01000001">
    <property type="protein sequence ID" value="GLB48185.1"/>
    <property type="molecule type" value="Genomic_DNA"/>
</dbReference>
<dbReference type="Pfam" id="PF00196">
    <property type="entry name" value="GerE"/>
    <property type="match status" value="1"/>
</dbReference>
<dbReference type="CDD" id="cd06170">
    <property type="entry name" value="LuxR_C_like"/>
    <property type="match status" value="1"/>
</dbReference>
<dbReference type="Proteomes" id="UP001143543">
    <property type="component" value="Unassembled WGS sequence"/>
</dbReference>
<dbReference type="Pfam" id="PF08447">
    <property type="entry name" value="PAS_3"/>
    <property type="match status" value="1"/>
</dbReference>
<protein>
    <recommendedName>
        <fullName evidence="4">HTH luxR-type domain-containing protein</fullName>
    </recommendedName>
</protein>
<dbReference type="InterPro" id="IPR000792">
    <property type="entry name" value="Tscrpt_reg_LuxR_C"/>
</dbReference>
<evidence type="ECO:0000256" key="1">
    <source>
        <dbReference type="ARBA" id="ARBA00023015"/>
    </source>
</evidence>
<keyword evidence="6" id="KW-1185">Reference proteome</keyword>
<dbReference type="InterPro" id="IPR036388">
    <property type="entry name" value="WH-like_DNA-bd_sf"/>
</dbReference>
<dbReference type="PROSITE" id="PS00622">
    <property type="entry name" value="HTH_LUXR_1"/>
    <property type="match status" value="1"/>
</dbReference>
<sequence>MNTKELIDSYSKLFQKYDVKPNDKIRESVERMKQIDQMVPPIESFFALVNLPAHKFEFMSKNFEHNLGYSLKELHDNGSILFLLSKMHLADAPIWLKAAEELMQFIITKVPVEKRSKISISYNFRIMKKNGTYVNILEHISPLLFDENNVPIVGTAFYTLNGSEHEYPIIGSVKYLNEKNGYETLFYKNFSSKSIENKLTNREIDIIRQLALGKTSKEIGDTLFISSHTVDKHRRNLLKKMNFKSTGETIQYFKDNFLL</sequence>
<dbReference type="SMART" id="SM00421">
    <property type="entry name" value="HTH_LUXR"/>
    <property type="match status" value="1"/>
</dbReference>
<name>A0ABQ5MGN7_9FLAO</name>
<keyword evidence="3" id="KW-0804">Transcription</keyword>
<dbReference type="Gene3D" id="1.10.10.10">
    <property type="entry name" value="Winged helix-like DNA-binding domain superfamily/Winged helix DNA-binding domain"/>
    <property type="match status" value="1"/>
</dbReference>
<proteinExistence type="predicted"/>